<evidence type="ECO:0000313" key="2">
    <source>
        <dbReference type="Proteomes" id="UP000075531"/>
    </source>
</evidence>
<gene>
    <name evidence="1" type="ORF">CLTEP_18250</name>
</gene>
<dbReference type="EMBL" id="LTBA01000021">
    <property type="protein sequence ID" value="KYH34250.1"/>
    <property type="molecule type" value="Genomic_DNA"/>
</dbReference>
<evidence type="ECO:0000313" key="1">
    <source>
        <dbReference type="EMBL" id="KYH34250.1"/>
    </source>
</evidence>
<dbReference type="STRING" id="1121338.CLTEP_18250"/>
<dbReference type="PATRIC" id="fig|1121338.3.peg.1868"/>
<dbReference type="Proteomes" id="UP000075531">
    <property type="component" value="Unassembled WGS sequence"/>
</dbReference>
<sequence>MLLLNELFSKAKVLNATTCLDFKKNNLGELKPINVKKTFSTNDKHILLYLEFEQMIHDCPINIVISDNQKQKIYSDFEIIAHSKNSASNFHCTYIYEIRMNKDLDPNIKMLNIEISFLNGQIIYDKTVNIVHKQNSHYNLYANKHYTGETNLYINNKL</sequence>
<name>A0A151B380_9CLOT</name>
<dbReference type="AlphaFoldDB" id="A0A151B380"/>
<accession>A0A151B380</accession>
<reference evidence="1 2" key="1">
    <citation type="submission" date="2016-02" db="EMBL/GenBank/DDBJ databases">
        <title>Genome sequence of Clostridium tepidiprofundi DSM 19306.</title>
        <authorList>
            <person name="Poehlein A."/>
            <person name="Daniel R."/>
        </authorList>
    </citation>
    <scope>NUCLEOTIDE SEQUENCE [LARGE SCALE GENOMIC DNA]</scope>
    <source>
        <strain evidence="1 2">DSM 19306</strain>
    </source>
</reference>
<comment type="caution">
    <text evidence="1">The sequence shown here is derived from an EMBL/GenBank/DDBJ whole genome shotgun (WGS) entry which is preliminary data.</text>
</comment>
<proteinExistence type="predicted"/>
<protein>
    <submittedName>
        <fullName evidence="1">Uncharacterized protein</fullName>
    </submittedName>
</protein>
<keyword evidence="2" id="KW-1185">Reference proteome</keyword>
<organism evidence="1 2">
    <name type="scientific">Clostridium tepidiprofundi DSM 19306</name>
    <dbReference type="NCBI Taxonomy" id="1121338"/>
    <lineage>
        <taxon>Bacteria</taxon>
        <taxon>Bacillati</taxon>
        <taxon>Bacillota</taxon>
        <taxon>Clostridia</taxon>
        <taxon>Eubacteriales</taxon>
        <taxon>Clostridiaceae</taxon>
        <taxon>Clostridium</taxon>
    </lineage>
</organism>